<dbReference type="EMBL" id="JAYWLU010000012">
    <property type="protein sequence ID" value="MEX3595370.1"/>
    <property type="molecule type" value="Genomic_DNA"/>
</dbReference>
<proteinExistence type="predicted"/>
<organism evidence="1 2">
    <name type="scientific">Kocuria carniphila</name>
    <dbReference type="NCBI Taxonomy" id="262208"/>
    <lineage>
        <taxon>Bacteria</taxon>
        <taxon>Bacillati</taxon>
        <taxon>Actinomycetota</taxon>
        <taxon>Actinomycetes</taxon>
        <taxon>Micrococcales</taxon>
        <taxon>Micrococcaceae</taxon>
        <taxon>Kocuria</taxon>
    </lineage>
</organism>
<evidence type="ECO:0000313" key="1">
    <source>
        <dbReference type="EMBL" id="MEX3595370.1"/>
    </source>
</evidence>
<dbReference type="RefSeq" id="WP_095798500.1">
    <property type="nucleotide sequence ID" value="NZ_JAYWLT010000011.1"/>
</dbReference>
<gene>
    <name evidence="1" type="ORF">VVR66_11655</name>
</gene>
<dbReference type="Proteomes" id="UP001558481">
    <property type="component" value="Unassembled WGS sequence"/>
</dbReference>
<name>A0ABV3V406_9MICC</name>
<accession>A0ABV3V406</accession>
<evidence type="ECO:0000313" key="2">
    <source>
        <dbReference type="Proteomes" id="UP001558481"/>
    </source>
</evidence>
<sequence length="140" mass="15956">MNRPFTSILEKILNFRSSDPEVFLVFQQHPESSDAPLVAVTRTEFDARSIEKQQLSVRPTYRVMWERFTVPDAPAVGDGDQLFIVFEGKRTRHSHVSADRNPAPLGVFATEKAAREVKGAKYLRTVTVGWQDLSVWDHLD</sequence>
<reference evidence="1 2" key="1">
    <citation type="journal article" date="2024" name="Fungal Genet. Biol.">
        <title>The porcine skin microbiome exhibits broad fungal antagonism.</title>
        <authorList>
            <person name="De La Cruz K.F."/>
            <person name="Townsend E.C."/>
            <person name="Alex Cheong J.Z."/>
            <person name="Salamzade R."/>
            <person name="Liu A."/>
            <person name="Sandstrom S."/>
            <person name="Davila E."/>
            <person name="Huang L."/>
            <person name="Xu K.H."/>
            <person name="Wu S.Y."/>
            <person name="Meudt J.J."/>
            <person name="Shanmuganayagam D."/>
            <person name="Gibson A.L.F."/>
            <person name="Kalan L.R."/>
        </authorList>
    </citation>
    <scope>NUCLEOTIDE SEQUENCE [LARGE SCALE GENOMIC DNA]</scope>
    <source>
        <strain evidence="1 2">LK2625</strain>
    </source>
</reference>
<keyword evidence="2" id="KW-1185">Reference proteome</keyword>
<protein>
    <submittedName>
        <fullName evidence="1">Uncharacterized protein</fullName>
    </submittedName>
</protein>
<comment type="caution">
    <text evidence="1">The sequence shown here is derived from an EMBL/GenBank/DDBJ whole genome shotgun (WGS) entry which is preliminary data.</text>
</comment>